<dbReference type="InterPro" id="IPR001680">
    <property type="entry name" value="WD40_rpt"/>
</dbReference>
<proteinExistence type="predicted"/>
<dbReference type="Gene3D" id="2.130.10.10">
    <property type="entry name" value="YVTN repeat-like/Quinoprotein amine dehydrogenase"/>
    <property type="match status" value="2"/>
</dbReference>
<feature type="compositionally biased region" description="Polar residues" evidence="1">
    <location>
        <begin position="222"/>
        <end position="243"/>
    </location>
</feature>
<feature type="region of interest" description="Disordered" evidence="1">
    <location>
        <begin position="222"/>
        <end position="272"/>
    </location>
</feature>
<gene>
    <name evidence="2" type="ORF">ABEB36_003682</name>
</gene>
<feature type="compositionally biased region" description="Basic and acidic residues" evidence="1">
    <location>
        <begin position="245"/>
        <end position="257"/>
    </location>
</feature>
<feature type="compositionally biased region" description="Basic and acidic residues" evidence="1">
    <location>
        <begin position="7"/>
        <end position="18"/>
    </location>
</feature>
<reference evidence="2 3" key="1">
    <citation type="submission" date="2024-05" db="EMBL/GenBank/DDBJ databases">
        <title>Genetic variation in Jamaican populations of the coffee berry borer (Hypothenemus hampei).</title>
        <authorList>
            <person name="Errbii M."/>
            <person name="Myrie A."/>
        </authorList>
    </citation>
    <scope>NUCLEOTIDE SEQUENCE [LARGE SCALE GENOMIC DNA]</scope>
    <source>
        <strain evidence="2">JA-Hopewell-2020-01-JO</strain>
        <tissue evidence="2">Whole body</tissue>
    </source>
</reference>
<keyword evidence="3" id="KW-1185">Reference proteome</keyword>
<dbReference type="PANTHER" id="PTHR16022:SF0">
    <property type="entry name" value="CYTOPLASMIC DYNEIN 2 INTERMEDIATE CHAIN 1"/>
    <property type="match status" value="1"/>
</dbReference>
<evidence type="ECO:0000313" key="3">
    <source>
        <dbReference type="Proteomes" id="UP001566132"/>
    </source>
</evidence>
<feature type="region of interest" description="Disordered" evidence="1">
    <location>
        <begin position="1"/>
        <end position="111"/>
    </location>
</feature>
<dbReference type="PANTHER" id="PTHR16022">
    <property type="entry name" value="WD REPEAT DOMAIN 60"/>
    <property type="match status" value="1"/>
</dbReference>
<dbReference type="SUPFAM" id="SSF50978">
    <property type="entry name" value="WD40 repeat-like"/>
    <property type="match status" value="1"/>
</dbReference>
<dbReference type="EMBL" id="JBDJPC010000003">
    <property type="protein sequence ID" value="KAL1508853.1"/>
    <property type="molecule type" value="Genomic_DNA"/>
</dbReference>
<dbReference type="AlphaFoldDB" id="A0ABD1F0S9"/>
<evidence type="ECO:0008006" key="4">
    <source>
        <dbReference type="Google" id="ProtNLM"/>
    </source>
</evidence>
<feature type="region of interest" description="Disordered" evidence="1">
    <location>
        <begin position="126"/>
        <end position="179"/>
    </location>
</feature>
<comment type="caution">
    <text evidence="2">The sequence shown here is derived from an EMBL/GenBank/DDBJ whole genome shotgun (WGS) entry which is preliminary data.</text>
</comment>
<dbReference type="InterPro" id="IPR036322">
    <property type="entry name" value="WD40_repeat_dom_sf"/>
</dbReference>
<evidence type="ECO:0000256" key="1">
    <source>
        <dbReference type="SAM" id="MobiDB-lite"/>
    </source>
</evidence>
<sequence length="874" mass="99574">MSTFKDASNRRSTTKEKLTVPSKSGSRKNDTTNKESSNKRKETQTKSSKTMEEKEVKKKLSSSKTPINTTTKLKQNIKNPSKSITKTKSSNIAAPSTPTSNRVKRTQYFPSKNLYSNALKAIEKEIESPQPKSHSTSSKEKAKKPVITKKANEKSRPLSPDSSMATERPGTATLRKPSIVISNIAGPTARELPIKQDLLTPSSNDNYEDDFESYESDFEAITSSDDTLSPLSNATGSITTSSEDIPEKRNSSPECQRKITVSSAGTDSERKLDSGTFEMADFKHRQILKYIEDTMKKEDSIVEQKEKCNHASLSDEGFEEQKSLQFINFVDAKKKCEQRRASVARKKRGQELLSMIKLDTISFTIFDSPSVPYEDFIKSYGQSNSIQVSTQTGKIIWMKKIQTEYIIKCHKWSQMPNRFSTFDHSVDKFWDIYREDYKGFGEVPLLVKEQQKINGNRLKSFIQQAGDLILHILNDRRTDNMENLHKNINPLPFSNGYLLFNAREGILSNTTIQNMQIHAKNSNRILTIHTNENLSIDSIKSILCIWNVIDPERPRTTLISFGTVSCATFHVAHDQFIFAGQTDGSILVWDIEKKNRIYDIFNRTPSFISDIGVSHDSKVVSIQAETEKKQDSNEICSLDDTGKIMLWNFYSCTEDVKSVILIRTRLIDLQSVYPSLSDFVCTDCILLKNHIYVSTNYGFILQFFLKGKPIGNKQFISELNINSTCLEICPFSSSHFLAGYSNGDISLFSTTTERPLLLLQNKEEMDISSIQMIQWSKTKPFVFYAKDSENNIHIWDLGKSDMYPEYSIRFPEKINCFKLSPIMNVNGKGESTYMLISTEDGKLYLYSLNEEYGKENYEKFQGDLKIFLNYVNRL</sequence>
<feature type="compositionally biased region" description="Polar residues" evidence="1">
    <location>
        <begin position="65"/>
        <end position="76"/>
    </location>
</feature>
<feature type="compositionally biased region" description="Low complexity" evidence="1">
    <location>
        <begin position="77"/>
        <end position="92"/>
    </location>
</feature>
<dbReference type="SMART" id="SM00320">
    <property type="entry name" value="WD40"/>
    <property type="match status" value="5"/>
</dbReference>
<accession>A0ABD1F0S9</accession>
<dbReference type="Proteomes" id="UP001566132">
    <property type="component" value="Unassembled WGS sequence"/>
</dbReference>
<protein>
    <recommendedName>
        <fullName evidence="4">WD repeat-containing protein 60</fullName>
    </recommendedName>
</protein>
<evidence type="ECO:0000313" key="2">
    <source>
        <dbReference type="EMBL" id="KAL1508853.1"/>
    </source>
</evidence>
<feature type="compositionally biased region" description="Basic and acidic residues" evidence="1">
    <location>
        <begin position="27"/>
        <end position="58"/>
    </location>
</feature>
<organism evidence="2 3">
    <name type="scientific">Hypothenemus hampei</name>
    <name type="common">Coffee berry borer</name>
    <dbReference type="NCBI Taxonomy" id="57062"/>
    <lineage>
        <taxon>Eukaryota</taxon>
        <taxon>Metazoa</taxon>
        <taxon>Ecdysozoa</taxon>
        <taxon>Arthropoda</taxon>
        <taxon>Hexapoda</taxon>
        <taxon>Insecta</taxon>
        <taxon>Pterygota</taxon>
        <taxon>Neoptera</taxon>
        <taxon>Endopterygota</taxon>
        <taxon>Coleoptera</taxon>
        <taxon>Polyphaga</taxon>
        <taxon>Cucujiformia</taxon>
        <taxon>Curculionidae</taxon>
        <taxon>Scolytinae</taxon>
        <taxon>Hypothenemus</taxon>
    </lineage>
</organism>
<name>A0ABD1F0S9_HYPHA</name>
<dbReference type="InterPro" id="IPR015943">
    <property type="entry name" value="WD40/YVTN_repeat-like_dom_sf"/>
</dbReference>
<dbReference type="InterPro" id="IPR042505">
    <property type="entry name" value="DYNC2I1"/>
</dbReference>